<protein>
    <recommendedName>
        <fullName evidence="8">Regulator of SigK</fullName>
    </recommendedName>
    <alternativeName>
        <fullName evidence="7">Sigma-K anti-sigma factor RskA</fullName>
    </alternativeName>
</protein>
<dbReference type="Gene3D" id="1.10.10.1320">
    <property type="entry name" value="Anti-sigma factor, zinc-finger domain"/>
    <property type="match status" value="1"/>
</dbReference>
<evidence type="ECO:0000256" key="3">
    <source>
        <dbReference type="ARBA" id="ARBA00022475"/>
    </source>
</evidence>
<evidence type="ECO:0000256" key="1">
    <source>
        <dbReference type="ARBA" id="ARBA00004167"/>
    </source>
</evidence>
<name>A0A8I1MJ80_9BACI</name>
<dbReference type="AlphaFoldDB" id="A0A8I1MJ80"/>
<dbReference type="EMBL" id="JAEMWV010000009">
    <property type="protein sequence ID" value="MBN8253330.1"/>
    <property type="molecule type" value="Genomic_DNA"/>
</dbReference>
<evidence type="ECO:0000256" key="5">
    <source>
        <dbReference type="ARBA" id="ARBA00022989"/>
    </source>
</evidence>
<evidence type="ECO:0000256" key="2">
    <source>
        <dbReference type="ARBA" id="ARBA00004236"/>
    </source>
</evidence>
<gene>
    <name evidence="10" type="ORF">JF537_17300</name>
</gene>
<evidence type="ECO:0000313" key="11">
    <source>
        <dbReference type="Proteomes" id="UP000664578"/>
    </source>
</evidence>
<dbReference type="GO" id="GO:0016989">
    <property type="term" value="F:sigma factor antagonist activity"/>
    <property type="evidence" value="ECO:0007669"/>
    <property type="project" value="TreeGrafter"/>
</dbReference>
<comment type="subcellular location">
    <subcellularLocation>
        <location evidence="2">Cell membrane</location>
    </subcellularLocation>
    <subcellularLocation>
        <location evidence="1">Membrane</location>
        <topology evidence="1">Single-pass membrane protein</topology>
    </subcellularLocation>
</comment>
<sequence>MSMCDKLIDFYNGNLTPGEKKSFQSHLQTCSSCQEELQELEEVLGDLTFLAAEQALPPGMKERVLANVFHEDERVSELSHHKEEIKQKNKIRSTSRWMPLLAAGLLFSLVGNGYLLLKSDSEQEVSESPKLSEPATSIQTVTLQPTNPEKGKATASIVDDNGKANVVIQASGLQQLQKDEVYQVWLIKDDKPVPAGAFVADEQGNGTVIYKMTEEQRKQKWDTMAITLEPSANNKLPQGDIVLSSAL</sequence>
<feature type="domain" description="Anti-sigma K factor RskA C-terminal" evidence="9">
    <location>
        <begin position="101"/>
        <end position="241"/>
    </location>
</feature>
<dbReference type="PANTHER" id="PTHR37461">
    <property type="entry name" value="ANTI-SIGMA-K FACTOR RSKA"/>
    <property type="match status" value="1"/>
</dbReference>
<keyword evidence="4" id="KW-0812">Transmembrane</keyword>
<organism evidence="10 11">
    <name type="scientific">Priestia flexa</name>
    <dbReference type="NCBI Taxonomy" id="86664"/>
    <lineage>
        <taxon>Bacteria</taxon>
        <taxon>Bacillati</taxon>
        <taxon>Bacillota</taxon>
        <taxon>Bacilli</taxon>
        <taxon>Bacillales</taxon>
        <taxon>Bacillaceae</taxon>
        <taxon>Priestia</taxon>
    </lineage>
</organism>
<accession>A0A8I1MJ80</accession>
<proteinExistence type="predicted"/>
<keyword evidence="6" id="KW-0472">Membrane</keyword>
<comment type="caution">
    <text evidence="10">The sequence shown here is derived from an EMBL/GenBank/DDBJ whole genome shotgun (WGS) entry which is preliminary data.</text>
</comment>
<dbReference type="InterPro" id="IPR018764">
    <property type="entry name" value="RskA_C"/>
</dbReference>
<evidence type="ECO:0000256" key="4">
    <source>
        <dbReference type="ARBA" id="ARBA00022692"/>
    </source>
</evidence>
<dbReference type="GO" id="GO:0005886">
    <property type="term" value="C:plasma membrane"/>
    <property type="evidence" value="ECO:0007669"/>
    <property type="project" value="UniProtKB-SubCell"/>
</dbReference>
<reference evidence="10" key="1">
    <citation type="submission" date="2020-12" db="EMBL/GenBank/DDBJ databases">
        <title>PHA producing bacteria isolated from mangrove.</title>
        <authorList>
            <person name="Zheng W."/>
            <person name="Yu S."/>
            <person name="Huang Y."/>
        </authorList>
    </citation>
    <scope>NUCLEOTIDE SEQUENCE</scope>
    <source>
        <strain evidence="10">GN22-4</strain>
    </source>
</reference>
<dbReference type="Pfam" id="PF10099">
    <property type="entry name" value="RskA_C"/>
    <property type="match status" value="1"/>
</dbReference>
<dbReference type="InterPro" id="IPR041916">
    <property type="entry name" value="Anti_sigma_zinc_sf"/>
</dbReference>
<evidence type="ECO:0000256" key="6">
    <source>
        <dbReference type="ARBA" id="ARBA00023136"/>
    </source>
</evidence>
<keyword evidence="3" id="KW-1003">Cell membrane</keyword>
<evidence type="ECO:0000256" key="7">
    <source>
        <dbReference type="ARBA" id="ARBA00029829"/>
    </source>
</evidence>
<keyword evidence="5" id="KW-1133">Transmembrane helix</keyword>
<dbReference type="InterPro" id="IPR051474">
    <property type="entry name" value="Anti-sigma-K/W_factor"/>
</dbReference>
<dbReference type="GeneID" id="93681995"/>
<dbReference type="GO" id="GO:0006417">
    <property type="term" value="P:regulation of translation"/>
    <property type="evidence" value="ECO:0007669"/>
    <property type="project" value="TreeGrafter"/>
</dbReference>
<dbReference type="Proteomes" id="UP000664578">
    <property type="component" value="Unassembled WGS sequence"/>
</dbReference>
<evidence type="ECO:0000313" key="10">
    <source>
        <dbReference type="EMBL" id="MBN8253330.1"/>
    </source>
</evidence>
<dbReference type="PANTHER" id="PTHR37461:SF1">
    <property type="entry name" value="ANTI-SIGMA-K FACTOR RSKA"/>
    <property type="match status" value="1"/>
</dbReference>
<dbReference type="RefSeq" id="WP_206783002.1">
    <property type="nucleotide sequence ID" value="NZ_CM125968.1"/>
</dbReference>
<evidence type="ECO:0000256" key="8">
    <source>
        <dbReference type="ARBA" id="ARBA00030803"/>
    </source>
</evidence>
<evidence type="ECO:0000259" key="9">
    <source>
        <dbReference type="Pfam" id="PF10099"/>
    </source>
</evidence>